<proteinExistence type="inferred from homology"/>
<evidence type="ECO:0000256" key="7">
    <source>
        <dbReference type="ARBA" id="ARBA00023136"/>
    </source>
</evidence>
<organism evidence="10 11">
    <name type="scientific">Bosea lathyri</name>
    <dbReference type="NCBI Taxonomy" id="1036778"/>
    <lineage>
        <taxon>Bacteria</taxon>
        <taxon>Pseudomonadati</taxon>
        <taxon>Pseudomonadota</taxon>
        <taxon>Alphaproteobacteria</taxon>
        <taxon>Hyphomicrobiales</taxon>
        <taxon>Boseaceae</taxon>
        <taxon>Bosea</taxon>
    </lineage>
</organism>
<dbReference type="PANTHER" id="PTHR30614">
    <property type="entry name" value="MEMBRANE COMPONENT OF AMINO ACID ABC TRANSPORTER"/>
    <property type="match status" value="1"/>
</dbReference>
<comment type="subcellular location">
    <subcellularLocation>
        <location evidence="1">Cell inner membrane</location>
        <topology evidence="1">Multi-pass membrane protein</topology>
    </subcellularLocation>
    <subcellularLocation>
        <location evidence="8">Cell membrane</location>
        <topology evidence="8">Multi-pass membrane protein</topology>
    </subcellularLocation>
</comment>
<dbReference type="Proteomes" id="UP000236743">
    <property type="component" value="Unassembled WGS sequence"/>
</dbReference>
<dbReference type="GO" id="GO:0043190">
    <property type="term" value="C:ATP-binding cassette (ABC) transporter complex"/>
    <property type="evidence" value="ECO:0007669"/>
    <property type="project" value="InterPro"/>
</dbReference>
<dbReference type="EMBL" id="FNUY01000005">
    <property type="protein sequence ID" value="SEG39985.1"/>
    <property type="molecule type" value="Genomic_DNA"/>
</dbReference>
<reference evidence="10 11" key="1">
    <citation type="submission" date="2016-10" db="EMBL/GenBank/DDBJ databases">
        <authorList>
            <person name="de Groot N.N."/>
        </authorList>
    </citation>
    <scope>NUCLEOTIDE SEQUENCE [LARGE SCALE GENOMIC DNA]</scope>
    <source>
        <strain evidence="10 11">DSM 26656</strain>
    </source>
</reference>
<gene>
    <name evidence="10" type="ORF">SAMN04488115_10529</name>
</gene>
<evidence type="ECO:0000259" key="9">
    <source>
        <dbReference type="PROSITE" id="PS50928"/>
    </source>
</evidence>
<comment type="similarity">
    <text evidence="2">Belongs to the binding-protein-dependent transport system permease family. HisMQ subfamily.</text>
</comment>
<dbReference type="SUPFAM" id="SSF161098">
    <property type="entry name" value="MetI-like"/>
    <property type="match status" value="1"/>
</dbReference>
<keyword evidence="11" id="KW-1185">Reference proteome</keyword>
<feature type="domain" description="ABC transmembrane type-1" evidence="9">
    <location>
        <begin position="23"/>
        <end position="222"/>
    </location>
</feature>
<dbReference type="NCBIfam" id="TIGR01726">
    <property type="entry name" value="HEQRo_perm_3TM"/>
    <property type="match status" value="1"/>
</dbReference>
<dbReference type="RefSeq" id="WP_103872958.1">
    <property type="nucleotide sequence ID" value="NZ_FNUY01000005.1"/>
</dbReference>
<dbReference type="InterPro" id="IPR000515">
    <property type="entry name" value="MetI-like"/>
</dbReference>
<name>A0A1H5ZW24_9HYPH</name>
<protein>
    <submittedName>
        <fullName evidence="10">L-glutamate ABC transporter membrane protein /L-aspartate ABC transporter membrane protein</fullName>
    </submittedName>
</protein>
<evidence type="ECO:0000313" key="10">
    <source>
        <dbReference type="EMBL" id="SEG39985.1"/>
    </source>
</evidence>
<dbReference type="OrthoDB" id="7341446at2"/>
<evidence type="ECO:0000256" key="1">
    <source>
        <dbReference type="ARBA" id="ARBA00004429"/>
    </source>
</evidence>
<dbReference type="PANTHER" id="PTHR30614:SF42">
    <property type="entry name" value="GLUTAMATE_ASPARTATE IMPORT PERMEASE PROTEIN GLTJ"/>
    <property type="match status" value="1"/>
</dbReference>
<evidence type="ECO:0000256" key="6">
    <source>
        <dbReference type="ARBA" id="ARBA00022989"/>
    </source>
</evidence>
<keyword evidence="5 8" id="KW-0812">Transmembrane</keyword>
<feature type="transmembrane region" description="Helical" evidence="8">
    <location>
        <begin position="65"/>
        <end position="82"/>
    </location>
</feature>
<keyword evidence="7 8" id="KW-0472">Membrane</keyword>
<evidence type="ECO:0000256" key="2">
    <source>
        <dbReference type="ARBA" id="ARBA00010072"/>
    </source>
</evidence>
<evidence type="ECO:0000256" key="3">
    <source>
        <dbReference type="ARBA" id="ARBA00022448"/>
    </source>
</evidence>
<feature type="transmembrane region" description="Helical" evidence="8">
    <location>
        <begin position="203"/>
        <end position="222"/>
    </location>
</feature>
<sequence length="240" mass="26440">MRYNWNWSVLFADPYLGWLLSGLGWTVLVSAAAWIIGLALGSVIGVMRTLPSPIARAIGATYVEIFRNIPLLVQIFLFYFVLPELLPREMGRWLKRDLPHPEFTMAVISLGLYTACRVAEQVRAGINTAGRGQASAGLATGLTLAQVYRFILLPLAYRLTIPALTNEFLNVFKNSSLALTIGVLELTARARAVADYTYQSIEAFAAASLIYASISFLIAFLMRRVERRARLAGTLAAGTH</sequence>
<dbReference type="CDD" id="cd06261">
    <property type="entry name" value="TM_PBP2"/>
    <property type="match status" value="1"/>
</dbReference>
<evidence type="ECO:0000256" key="8">
    <source>
        <dbReference type="RuleBase" id="RU363032"/>
    </source>
</evidence>
<evidence type="ECO:0000256" key="4">
    <source>
        <dbReference type="ARBA" id="ARBA00022475"/>
    </source>
</evidence>
<dbReference type="InterPro" id="IPR010065">
    <property type="entry name" value="AA_ABC_transptr_permease_3TM"/>
</dbReference>
<dbReference type="PROSITE" id="PS50928">
    <property type="entry name" value="ABC_TM1"/>
    <property type="match status" value="1"/>
</dbReference>
<evidence type="ECO:0000313" key="11">
    <source>
        <dbReference type="Proteomes" id="UP000236743"/>
    </source>
</evidence>
<evidence type="ECO:0000256" key="5">
    <source>
        <dbReference type="ARBA" id="ARBA00022692"/>
    </source>
</evidence>
<feature type="transmembrane region" description="Helical" evidence="8">
    <location>
        <begin position="15"/>
        <end position="44"/>
    </location>
</feature>
<dbReference type="InterPro" id="IPR043429">
    <property type="entry name" value="ArtM/GltK/GlnP/TcyL/YhdX-like"/>
</dbReference>
<dbReference type="Pfam" id="PF00528">
    <property type="entry name" value="BPD_transp_1"/>
    <property type="match status" value="1"/>
</dbReference>
<accession>A0A1H5ZW24</accession>
<keyword evidence="3 8" id="KW-0813">Transport</keyword>
<dbReference type="InterPro" id="IPR035906">
    <property type="entry name" value="MetI-like_sf"/>
</dbReference>
<dbReference type="GO" id="GO:0006865">
    <property type="term" value="P:amino acid transport"/>
    <property type="evidence" value="ECO:0007669"/>
    <property type="project" value="TreeGrafter"/>
</dbReference>
<keyword evidence="4" id="KW-1003">Cell membrane</keyword>
<dbReference type="GO" id="GO:0022857">
    <property type="term" value="F:transmembrane transporter activity"/>
    <property type="evidence" value="ECO:0007669"/>
    <property type="project" value="InterPro"/>
</dbReference>
<dbReference type="AlphaFoldDB" id="A0A1H5ZW24"/>
<keyword evidence="6 8" id="KW-1133">Transmembrane helix</keyword>
<dbReference type="Gene3D" id="1.10.3720.10">
    <property type="entry name" value="MetI-like"/>
    <property type="match status" value="1"/>
</dbReference>